<evidence type="ECO:0000256" key="1">
    <source>
        <dbReference type="ARBA" id="ARBA00004123"/>
    </source>
</evidence>
<keyword evidence="7" id="KW-0156">Chromatin regulator</keyword>
<name>W2QSQ4_PHYN3</name>
<dbReference type="Pfam" id="PF08123">
    <property type="entry name" value="DOT1"/>
    <property type="match status" value="1"/>
</dbReference>
<dbReference type="Gene3D" id="3.40.50.150">
    <property type="entry name" value="Vaccinia Virus protein VP39"/>
    <property type="match status" value="1"/>
</dbReference>
<organism evidence="13 14">
    <name type="scientific">Phytophthora nicotianae (strain INRA-310)</name>
    <name type="common">Phytophthora parasitica</name>
    <dbReference type="NCBI Taxonomy" id="761204"/>
    <lineage>
        <taxon>Eukaryota</taxon>
        <taxon>Sar</taxon>
        <taxon>Stramenopiles</taxon>
        <taxon>Oomycota</taxon>
        <taxon>Peronosporomycetes</taxon>
        <taxon>Peronosporales</taxon>
        <taxon>Peronosporaceae</taxon>
        <taxon>Phytophthora</taxon>
    </lineage>
</organism>
<proteinExistence type="predicted"/>
<evidence type="ECO:0000256" key="3">
    <source>
        <dbReference type="ARBA" id="ARBA00020987"/>
    </source>
</evidence>
<dbReference type="EMBL" id="KI669569">
    <property type="protein sequence ID" value="ETN15991.1"/>
    <property type="molecule type" value="Genomic_DNA"/>
</dbReference>
<dbReference type="PANTHER" id="PTHR21451">
    <property type="entry name" value="HISTONE H3 METHYLTRANSFERASE"/>
    <property type="match status" value="1"/>
</dbReference>
<dbReference type="VEuPathDB" id="FungiDB:PPTG_06235"/>
<dbReference type="GO" id="GO:0140956">
    <property type="term" value="F:histone H3K79 trimethyltransferase activity"/>
    <property type="evidence" value="ECO:0007669"/>
    <property type="project" value="UniProtKB-EC"/>
</dbReference>
<dbReference type="SUPFAM" id="SSF53335">
    <property type="entry name" value="S-adenosyl-L-methionine-dependent methyltransferases"/>
    <property type="match status" value="1"/>
</dbReference>
<keyword evidence="6" id="KW-0949">S-adenosyl-L-methionine</keyword>
<comment type="catalytic activity">
    <reaction evidence="10">
        <text>L-lysyl(79)-[histone H3] + 3 S-adenosyl-L-methionine = N(6),N(6),N(6)-trimethyl-L-lysyl(79)-[histone H3] + 3 S-adenosyl-L-homocysteine + 3 H(+)</text>
        <dbReference type="Rhea" id="RHEA:60328"/>
        <dbReference type="Rhea" id="RHEA-COMP:15549"/>
        <dbReference type="Rhea" id="RHEA-COMP:15552"/>
        <dbReference type="ChEBI" id="CHEBI:15378"/>
        <dbReference type="ChEBI" id="CHEBI:29969"/>
        <dbReference type="ChEBI" id="CHEBI:57856"/>
        <dbReference type="ChEBI" id="CHEBI:59789"/>
        <dbReference type="ChEBI" id="CHEBI:61961"/>
        <dbReference type="EC" id="2.1.1.360"/>
    </reaction>
</comment>
<evidence type="ECO:0000256" key="5">
    <source>
        <dbReference type="ARBA" id="ARBA00022679"/>
    </source>
</evidence>
<feature type="domain" description="DOT1" evidence="12">
    <location>
        <begin position="209"/>
        <end position="271"/>
    </location>
</feature>
<evidence type="ECO:0000256" key="4">
    <source>
        <dbReference type="ARBA" id="ARBA00022603"/>
    </source>
</evidence>
<dbReference type="InterPro" id="IPR025789">
    <property type="entry name" value="DOT1_dom"/>
</dbReference>
<reference evidence="13 14" key="2">
    <citation type="submission" date="2013-11" db="EMBL/GenBank/DDBJ databases">
        <title>The Genome Sequence of Phytophthora parasitica INRA-310.</title>
        <authorList>
            <consortium name="The Broad Institute Genomics Platform"/>
            <person name="Russ C."/>
            <person name="Tyler B."/>
            <person name="Panabieres F."/>
            <person name="Shan W."/>
            <person name="Tripathy S."/>
            <person name="Grunwald N."/>
            <person name="Machado M."/>
            <person name="Johnson C.S."/>
            <person name="Arredondo F."/>
            <person name="Hong C."/>
            <person name="Coffey M."/>
            <person name="Young S.K."/>
            <person name="Zeng Q."/>
            <person name="Gargeya S."/>
            <person name="Fitzgerald M."/>
            <person name="Abouelleil A."/>
            <person name="Alvarado L."/>
            <person name="Chapman S.B."/>
            <person name="Gainer-Dewar J."/>
            <person name="Goldberg J."/>
            <person name="Griggs A."/>
            <person name="Gujja S."/>
            <person name="Hansen M."/>
            <person name="Howarth C."/>
            <person name="Imamovic A."/>
            <person name="Ireland A."/>
            <person name="Larimer J."/>
            <person name="McCowan C."/>
            <person name="Murphy C."/>
            <person name="Pearson M."/>
            <person name="Poon T.W."/>
            <person name="Priest M."/>
            <person name="Roberts A."/>
            <person name="Saif S."/>
            <person name="Shea T."/>
            <person name="Sykes S."/>
            <person name="Wortman J."/>
            <person name="Nusbaum C."/>
            <person name="Birren B."/>
        </authorList>
    </citation>
    <scope>NUCLEOTIDE SEQUENCE [LARGE SCALE GENOMIC DNA]</scope>
    <source>
        <strain evidence="13 14">INRA-310</strain>
    </source>
</reference>
<evidence type="ECO:0000256" key="10">
    <source>
        <dbReference type="ARBA" id="ARBA00047770"/>
    </source>
</evidence>
<accession>W2QSQ4</accession>
<dbReference type="AlphaFoldDB" id="W2QSQ4"/>
<dbReference type="EC" id="2.1.1.360" evidence="2"/>
<dbReference type="InterPro" id="IPR029063">
    <property type="entry name" value="SAM-dependent_MTases_sf"/>
</dbReference>
<feature type="compositionally biased region" description="Basic and acidic residues" evidence="11">
    <location>
        <begin position="128"/>
        <end position="139"/>
    </location>
</feature>
<dbReference type="RefSeq" id="XP_008898381.1">
    <property type="nucleotide sequence ID" value="XM_008900133.1"/>
</dbReference>
<gene>
    <name evidence="13" type="ORF">PPTG_06235</name>
</gene>
<evidence type="ECO:0000256" key="7">
    <source>
        <dbReference type="ARBA" id="ARBA00022853"/>
    </source>
</evidence>
<dbReference type="InterPro" id="IPR030445">
    <property type="entry name" value="H3-K79_meTrfase"/>
</dbReference>
<evidence type="ECO:0000256" key="2">
    <source>
        <dbReference type="ARBA" id="ARBA00012190"/>
    </source>
</evidence>
<keyword evidence="4" id="KW-0489">Methyltransferase</keyword>
<protein>
    <recommendedName>
        <fullName evidence="3">Histone-lysine N-methyltransferase, H3 lysine-79 specific</fullName>
        <ecNumber evidence="2">2.1.1.360</ecNumber>
    </recommendedName>
    <alternativeName>
        <fullName evidence="9">Histone H3-K79 methyltransferase</fullName>
    </alternativeName>
</protein>
<dbReference type="Proteomes" id="UP000018817">
    <property type="component" value="Unassembled WGS sequence"/>
</dbReference>
<dbReference type="PANTHER" id="PTHR21451:SF0">
    <property type="entry name" value="HISTONE-LYSINE N-METHYLTRANSFERASE, H3 LYSINE-79 SPECIFIC"/>
    <property type="match status" value="1"/>
</dbReference>
<evidence type="ECO:0000256" key="9">
    <source>
        <dbReference type="ARBA" id="ARBA00029821"/>
    </source>
</evidence>
<dbReference type="GO" id="GO:0006281">
    <property type="term" value="P:DNA repair"/>
    <property type="evidence" value="ECO:0007669"/>
    <property type="project" value="TreeGrafter"/>
</dbReference>
<reference evidence="14" key="1">
    <citation type="submission" date="2011-12" db="EMBL/GenBank/DDBJ databases">
        <authorList>
            <consortium name="The Broad Institute Genome Sequencing Platform"/>
            <person name="Russ C."/>
            <person name="Tyler B."/>
            <person name="Panabieres F."/>
            <person name="Shan W."/>
            <person name="Tripathy S."/>
            <person name="Grunwald N."/>
            <person name="Machado M."/>
            <person name="Young S.K."/>
            <person name="Zeng Q."/>
            <person name="Gargeya S."/>
            <person name="Fitzgerald M."/>
            <person name="Haas B."/>
            <person name="Abouelleil A."/>
            <person name="Alvarado L."/>
            <person name="Arachchi H.M."/>
            <person name="Berlin A."/>
            <person name="Chapman S.B."/>
            <person name="Gearin G."/>
            <person name="Goldberg J."/>
            <person name="Griggs A."/>
            <person name="Gujja S."/>
            <person name="Hansen M."/>
            <person name="Heiman D."/>
            <person name="Howarth C."/>
            <person name="Larimer J."/>
            <person name="Lui A."/>
            <person name="MacDonald P.J.P."/>
            <person name="McCowen C."/>
            <person name="Montmayeur A."/>
            <person name="Murphy C."/>
            <person name="Neiman D."/>
            <person name="Pearson M."/>
            <person name="Priest M."/>
            <person name="Roberts A."/>
            <person name="Saif S."/>
            <person name="Shea T."/>
            <person name="Sisk P."/>
            <person name="Stolte C."/>
            <person name="Sykes S."/>
            <person name="Wortman J."/>
            <person name="Nusbaum C."/>
            <person name="Birren B."/>
        </authorList>
    </citation>
    <scope>NUCLEOTIDE SEQUENCE [LARGE SCALE GENOMIC DNA]</scope>
    <source>
        <strain evidence="14">INRA-310</strain>
    </source>
</reference>
<dbReference type="GeneID" id="20176216"/>
<evidence type="ECO:0000256" key="11">
    <source>
        <dbReference type="SAM" id="MobiDB-lite"/>
    </source>
</evidence>
<evidence type="ECO:0000256" key="8">
    <source>
        <dbReference type="ARBA" id="ARBA00023242"/>
    </source>
</evidence>
<dbReference type="GO" id="GO:0005634">
    <property type="term" value="C:nucleus"/>
    <property type="evidence" value="ECO:0007669"/>
    <property type="project" value="UniProtKB-SubCell"/>
</dbReference>
<evidence type="ECO:0000256" key="6">
    <source>
        <dbReference type="ARBA" id="ARBA00022691"/>
    </source>
</evidence>
<evidence type="ECO:0000313" key="14">
    <source>
        <dbReference type="Proteomes" id="UP000018817"/>
    </source>
</evidence>
<comment type="subcellular location">
    <subcellularLocation>
        <location evidence="1">Nucleus</location>
    </subcellularLocation>
</comment>
<feature type="region of interest" description="Disordered" evidence="11">
    <location>
        <begin position="79"/>
        <end position="140"/>
    </location>
</feature>
<dbReference type="GO" id="GO:0032259">
    <property type="term" value="P:methylation"/>
    <property type="evidence" value="ECO:0007669"/>
    <property type="project" value="UniProtKB-KW"/>
</dbReference>
<evidence type="ECO:0000259" key="12">
    <source>
        <dbReference type="Pfam" id="PF08123"/>
    </source>
</evidence>
<keyword evidence="8" id="KW-0539">Nucleus</keyword>
<dbReference type="OMA" id="FRTHSAW"/>
<evidence type="ECO:0000313" key="13">
    <source>
        <dbReference type="EMBL" id="ETN15991.1"/>
    </source>
</evidence>
<keyword evidence="5" id="KW-0808">Transferase</keyword>
<dbReference type="GO" id="GO:0000077">
    <property type="term" value="P:DNA damage checkpoint signaling"/>
    <property type="evidence" value="ECO:0007669"/>
    <property type="project" value="TreeGrafter"/>
</dbReference>
<sequence length="298" mass="32092">MHTSFTDAEDKLLVQIAFQFEKEGLRVTWDYVARQMKTKRSARQLRLRLASLIRTYGKAISGFPPCFLRGMSSRRLLGAPPQPPPVVLQRPVRPACRPPATPSSAKGPYGDHHAPGDDISASATSGKEVPDSKEKEIQGRCDQGGGGCIVRSCGHPLVAIAKSASGTDFGSCGDNLDDVQAAEAVDIIFGSISAHDVRQPAGRTYDNAGEVVPSGVTLLLAAVDLLDKADVFLDVGAGVGNVLAQVALMTNVRVCVGIELRRDLVSIGEHCMRPQHRKYPRLRKVLLKQADCRDVLMS</sequence>